<dbReference type="EMBL" id="CYHG01000014">
    <property type="protein sequence ID" value="CUB06066.1"/>
    <property type="molecule type" value="Genomic_DNA"/>
</dbReference>
<dbReference type="AlphaFoldDB" id="A0A0K6ISI4"/>
<sequence length="284" mass="33704">MRDYGKVYTRFWLKQNVLTWSDSAKLLGLYLLTCPHCNLLGCFRLPIGYVASDLNWEEQQVTSALSELEQDQFLIRCEVTGWTLIRSFLKHNPIENPNQGKAAFRLLKDVPCDFIGMESLLKSLAVFQARLPEEFSLLLMPDGNPDRDSQRSEDSERSNKITVKTVDYIQFEDFWEEQIRKEKKAKAKEEWIRMGLNENHELALEVLTRWKEQRTNRLQYQDRTKTPMPHNWLLNRQWEDEYVRIDDVQQLPTNLKGINQQLNLEDNNRRIAENWAGHSFREVR</sequence>
<proteinExistence type="predicted"/>
<dbReference type="OrthoDB" id="9151463at2"/>
<evidence type="ECO:0000313" key="2">
    <source>
        <dbReference type="Proteomes" id="UP000182769"/>
    </source>
</evidence>
<evidence type="ECO:0000313" key="1">
    <source>
        <dbReference type="EMBL" id="CUB06066.1"/>
    </source>
</evidence>
<reference evidence="2" key="1">
    <citation type="submission" date="2015-08" db="EMBL/GenBank/DDBJ databases">
        <authorList>
            <person name="Varghese N."/>
        </authorList>
    </citation>
    <scope>NUCLEOTIDE SEQUENCE [LARGE SCALE GENOMIC DNA]</scope>
    <source>
        <strain evidence="2">JCM 18476</strain>
    </source>
</reference>
<protein>
    <submittedName>
        <fullName evidence="1">Uncharacterized protein</fullName>
    </submittedName>
</protein>
<organism evidence="1 2">
    <name type="scientific">Marinomonas fungiae</name>
    <dbReference type="NCBI Taxonomy" id="1137284"/>
    <lineage>
        <taxon>Bacteria</taxon>
        <taxon>Pseudomonadati</taxon>
        <taxon>Pseudomonadota</taxon>
        <taxon>Gammaproteobacteria</taxon>
        <taxon>Oceanospirillales</taxon>
        <taxon>Oceanospirillaceae</taxon>
        <taxon>Marinomonas</taxon>
    </lineage>
</organism>
<dbReference type="Proteomes" id="UP000182769">
    <property type="component" value="Unassembled WGS sequence"/>
</dbReference>
<dbReference type="STRING" id="1137284.GCA_001418205_03353"/>
<name>A0A0K6ISI4_9GAMM</name>
<gene>
    <name evidence="1" type="ORF">Ga0061065_11481</name>
</gene>
<dbReference type="RefSeq" id="WP_055464378.1">
    <property type="nucleotide sequence ID" value="NZ_CYHG01000014.1"/>
</dbReference>
<accession>A0A0K6ISI4</accession>
<keyword evidence="2" id="KW-1185">Reference proteome</keyword>